<dbReference type="EMBL" id="LCBC01000008">
    <property type="protein sequence ID" value="KKS04201.1"/>
    <property type="molecule type" value="Genomic_DNA"/>
</dbReference>
<dbReference type="AlphaFoldDB" id="A0A0G0Y436"/>
<dbReference type="InterPro" id="IPR002696">
    <property type="entry name" value="Membr_insert_effic_factor_YidD"/>
</dbReference>
<reference evidence="1 2" key="1">
    <citation type="journal article" date="2015" name="Nature">
        <title>rRNA introns, odd ribosomes, and small enigmatic genomes across a large radiation of phyla.</title>
        <authorList>
            <person name="Brown C.T."/>
            <person name="Hug L.A."/>
            <person name="Thomas B.C."/>
            <person name="Sharon I."/>
            <person name="Castelle C.J."/>
            <person name="Singh A."/>
            <person name="Wilkins M.J."/>
            <person name="Williams K.H."/>
            <person name="Banfield J.F."/>
        </authorList>
    </citation>
    <scope>NUCLEOTIDE SEQUENCE [LARGE SCALE GENOMIC DNA]</scope>
</reference>
<gene>
    <name evidence="1" type="ORF">UU56_C0008G0008</name>
</gene>
<protein>
    <recommendedName>
        <fullName evidence="3">Membrane protein insertion efficiency factor</fullName>
    </recommendedName>
</protein>
<evidence type="ECO:0000313" key="1">
    <source>
        <dbReference type="EMBL" id="KKS04201.1"/>
    </source>
</evidence>
<comment type="caution">
    <text evidence="1">The sequence shown here is derived from an EMBL/GenBank/DDBJ whole genome shotgun (WGS) entry which is preliminary data.</text>
</comment>
<dbReference type="Proteomes" id="UP000034493">
    <property type="component" value="Unassembled WGS sequence"/>
</dbReference>
<dbReference type="NCBIfam" id="TIGR00278">
    <property type="entry name" value="membrane protein insertion efficiency factor YidD"/>
    <property type="match status" value="1"/>
</dbReference>
<organism evidence="1 2">
    <name type="scientific">Candidatus Curtissbacteria bacterium GW2011_GWA2_41_24</name>
    <dbReference type="NCBI Taxonomy" id="1618411"/>
    <lineage>
        <taxon>Bacteria</taxon>
        <taxon>Candidatus Curtissiibacteriota</taxon>
    </lineage>
</organism>
<sequence>MKKIAKLLFIIYHLIFTSPNGVCRFRPTCSEYTLEAIESYGLLAGAVLSVRRLASCHPFSKRPFYDPLPSGQEAVRK</sequence>
<dbReference type="Pfam" id="PF01809">
    <property type="entry name" value="YidD"/>
    <property type="match status" value="1"/>
</dbReference>
<accession>A0A0G0Y436</accession>
<dbReference type="PANTHER" id="PTHR33383">
    <property type="entry name" value="MEMBRANE PROTEIN INSERTION EFFICIENCY FACTOR-RELATED"/>
    <property type="match status" value="1"/>
</dbReference>
<dbReference type="PANTHER" id="PTHR33383:SF1">
    <property type="entry name" value="MEMBRANE PROTEIN INSERTION EFFICIENCY FACTOR-RELATED"/>
    <property type="match status" value="1"/>
</dbReference>
<name>A0A0G0Y436_9BACT</name>
<dbReference type="SMART" id="SM01234">
    <property type="entry name" value="Haemolytic"/>
    <property type="match status" value="1"/>
</dbReference>
<evidence type="ECO:0000313" key="2">
    <source>
        <dbReference type="Proteomes" id="UP000034493"/>
    </source>
</evidence>
<evidence type="ECO:0008006" key="3">
    <source>
        <dbReference type="Google" id="ProtNLM"/>
    </source>
</evidence>
<dbReference type="PATRIC" id="fig|1618411.3.peg.531"/>
<proteinExistence type="predicted"/>